<name>A0A263BZE4_9BACI</name>
<dbReference type="InterPro" id="IPR051218">
    <property type="entry name" value="Sec_MonoDiacylglyc_Lipase"/>
</dbReference>
<dbReference type="CDD" id="cd00519">
    <property type="entry name" value="Lipase_3"/>
    <property type="match status" value="1"/>
</dbReference>
<dbReference type="Proteomes" id="UP000217083">
    <property type="component" value="Unassembled WGS sequence"/>
</dbReference>
<dbReference type="AlphaFoldDB" id="A0A263BZE4"/>
<accession>A0A263BZE4</accession>
<reference evidence="3" key="1">
    <citation type="submission" date="2017-08" db="EMBL/GenBank/DDBJ databases">
        <authorList>
            <person name="Huang Z."/>
        </authorList>
    </citation>
    <scope>NUCLEOTIDE SEQUENCE [LARGE SCALE GENOMIC DNA]</scope>
    <source>
        <strain evidence="3">SA5d-4</strain>
    </source>
</reference>
<dbReference type="PANTHER" id="PTHR45856">
    <property type="entry name" value="ALPHA/BETA-HYDROLASES SUPERFAMILY PROTEIN"/>
    <property type="match status" value="1"/>
</dbReference>
<dbReference type="GO" id="GO:0006629">
    <property type="term" value="P:lipid metabolic process"/>
    <property type="evidence" value="ECO:0007669"/>
    <property type="project" value="InterPro"/>
</dbReference>
<dbReference type="Gene3D" id="3.40.50.1820">
    <property type="entry name" value="alpha/beta hydrolase"/>
    <property type="match status" value="1"/>
</dbReference>
<dbReference type="EMBL" id="NPIA01000001">
    <property type="protein sequence ID" value="OZM58536.1"/>
    <property type="molecule type" value="Genomic_DNA"/>
</dbReference>
<dbReference type="InterPro" id="IPR029058">
    <property type="entry name" value="AB_hydrolase_fold"/>
</dbReference>
<feature type="domain" description="Fungal lipase-type" evidence="1">
    <location>
        <begin position="59"/>
        <end position="189"/>
    </location>
</feature>
<keyword evidence="3" id="KW-1185">Reference proteome</keyword>
<organism evidence="2 3">
    <name type="scientific">Lottiidibacillus patelloidae</name>
    <dbReference type="NCBI Taxonomy" id="2670334"/>
    <lineage>
        <taxon>Bacteria</taxon>
        <taxon>Bacillati</taxon>
        <taxon>Bacillota</taxon>
        <taxon>Bacilli</taxon>
        <taxon>Bacillales</taxon>
        <taxon>Bacillaceae</taxon>
        <taxon>Lottiidibacillus</taxon>
    </lineage>
</organism>
<evidence type="ECO:0000259" key="1">
    <source>
        <dbReference type="Pfam" id="PF01764"/>
    </source>
</evidence>
<reference evidence="2 3" key="2">
    <citation type="submission" date="2017-09" db="EMBL/GenBank/DDBJ databases">
        <title>Bacillus patelloidae sp. nov., isolated from the intestinal tract of a marine limpet.</title>
        <authorList>
            <person name="Liu R."/>
            <person name="Dong C."/>
            <person name="Shao Z."/>
        </authorList>
    </citation>
    <scope>NUCLEOTIDE SEQUENCE [LARGE SCALE GENOMIC DNA]</scope>
    <source>
        <strain evidence="2 3">SA5d-4</strain>
    </source>
</reference>
<evidence type="ECO:0000313" key="3">
    <source>
        <dbReference type="Proteomes" id="UP000217083"/>
    </source>
</evidence>
<dbReference type="Pfam" id="PF01764">
    <property type="entry name" value="Lipase_3"/>
    <property type="match status" value="1"/>
</dbReference>
<gene>
    <name evidence="2" type="ORF">CIB95_02920</name>
</gene>
<protein>
    <recommendedName>
        <fullName evidence="1">Fungal lipase-type domain-containing protein</fullName>
    </recommendedName>
</protein>
<dbReference type="InterPro" id="IPR002921">
    <property type="entry name" value="Fungal_lipase-type"/>
</dbReference>
<proteinExistence type="predicted"/>
<evidence type="ECO:0000313" key="2">
    <source>
        <dbReference type="EMBL" id="OZM58536.1"/>
    </source>
</evidence>
<dbReference type="RefSeq" id="WP_094921565.1">
    <property type="nucleotide sequence ID" value="NZ_NPIA01000001.1"/>
</dbReference>
<sequence length="238" mass="26886">MLEEYIKLADICIKTYVQYHRDGLFTVPKGYKKTAEFKAEWFGKKEWFGFILENEEEVIISFRGTVSETDWLADSLAFHIDFPYGENCGKVHFGFLEVYKSCRNELFAGLKEIDKTKKVIITGHSLGAALATVFALDLAKNAAFKNIKLINYASPRVGNQKFCNAVNKEIAEIVRIVNVHDVVTLLPPITIPLPCSKNKGIFRHVKGKFKISVQKNSFGGNHNMGTYLNGLKKLRSTT</sequence>
<dbReference type="SUPFAM" id="SSF53474">
    <property type="entry name" value="alpha/beta-Hydrolases"/>
    <property type="match status" value="1"/>
</dbReference>
<comment type="caution">
    <text evidence="2">The sequence shown here is derived from an EMBL/GenBank/DDBJ whole genome shotgun (WGS) entry which is preliminary data.</text>
</comment>
<dbReference type="PANTHER" id="PTHR45856:SF24">
    <property type="entry name" value="FUNGAL LIPASE-LIKE DOMAIN-CONTAINING PROTEIN"/>
    <property type="match status" value="1"/>
</dbReference>